<organism evidence="7 8">
    <name type="scientific">Meira miltonrushii</name>
    <dbReference type="NCBI Taxonomy" id="1280837"/>
    <lineage>
        <taxon>Eukaryota</taxon>
        <taxon>Fungi</taxon>
        <taxon>Dikarya</taxon>
        <taxon>Basidiomycota</taxon>
        <taxon>Ustilaginomycotina</taxon>
        <taxon>Exobasidiomycetes</taxon>
        <taxon>Exobasidiales</taxon>
        <taxon>Brachybasidiaceae</taxon>
        <taxon>Meira</taxon>
    </lineage>
</organism>
<evidence type="ECO:0000256" key="3">
    <source>
        <dbReference type="SAM" id="MobiDB-lite"/>
    </source>
</evidence>
<dbReference type="InterPro" id="IPR001452">
    <property type="entry name" value="SH3_domain"/>
</dbReference>
<dbReference type="InterPro" id="IPR048266">
    <property type="entry name" value="Rax2-like_second"/>
</dbReference>
<keyword evidence="4" id="KW-0812">Transmembrane</keyword>
<gene>
    <name evidence="7" type="ORF">FA14DRAFT_187922</name>
</gene>
<name>A0A316VJV4_9BASI</name>
<evidence type="ECO:0000259" key="6">
    <source>
        <dbReference type="PROSITE" id="PS50002"/>
    </source>
</evidence>
<dbReference type="CDD" id="cd00174">
    <property type="entry name" value="SH3"/>
    <property type="match status" value="1"/>
</dbReference>
<dbReference type="Pfam" id="PF00018">
    <property type="entry name" value="SH3_1"/>
    <property type="match status" value="1"/>
</dbReference>
<accession>A0A316VJV4</accession>
<keyword evidence="4" id="KW-1133">Transmembrane helix</keyword>
<dbReference type="Pfam" id="PF20843">
    <property type="entry name" value="Rax2_3"/>
    <property type="match status" value="1"/>
</dbReference>
<evidence type="ECO:0000313" key="7">
    <source>
        <dbReference type="EMBL" id="PWN37872.1"/>
    </source>
</evidence>
<keyword evidence="5" id="KW-0732">Signal</keyword>
<feature type="compositionally biased region" description="Basic and acidic residues" evidence="3">
    <location>
        <begin position="931"/>
        <end position="944"/>
    </location>
</feature>
<dbReference type="PROSITE" id="PS50002">
    <property type="entry name" value="SH3"/>
    <property type="match status" value="1"/>
</dbReference>
<evidence type="ECO:0000256" key="1">
    <source>
        <dbReference type="ARBA" id="ARBA00022443"/>
    </source>
</evidence>
<dbReference type="GeneID" id="37023409"/>
<feature type="domain" description="SH3" evidence="6">
    <location>
        <begin position="1568"/>
        <end position="1624"/>
    </location>
</feature>
<keyword evidence="4" id="KW-0472">Membrane</keyword>
<dbReference type="EMBL" id="KZ819602">
    <property type="protein sequence ID" value="PWN37872.1"/>
    <property type="molecule type" value="Genomic_DNA"/>
</dbReference>
<feature type="region of interest" description="Disordered" evidence="3">
    <location>
        <begin position="1457"/>
        <end position="1523"/>
    </location>
</feature>
<evidence type="ECO:0000256" key="4">
    <source>
        <dbReference type="SAM" id="Phobius"/>
    </source>
</evidence>
<dbReference type="InterPro" id="IPR048265">
    <property type="entry name" value="Rax2-like_third"/>
</dbReference>
<dbReference type="InterPro" id="IPR015915">
    <property type="entry name" value="Kelch-typ_b-propeller"/>
</dbReference>
<evidence type="ECO:0000256" key="5">
    <source>
        <dbReference type="SAM" id="SignalP"/>
    </source>
</evidence>
<evidence type="ECO:0000256" key="2">
    <source>
        <dbReference type="PROSITE-ProRule" id="PRU00192"/>
    </source>
</evidence>
<feature type="chain" id="PRO_5016310690" description="SH3 domain-containing protein" evidence="5">
    <location>
        <begin position="41"/>
        <end position="1624"/>
    </location>
</feature>
<protein>
    <recommendedName>
        <fullName evidence="6">SH3 domain-containing protein</fullName>
    </recommendedName>
</protein>
<dbReference type="Pfam" id="PF20842">
    <property type="entry name" value="Rax2_2"/>
    <property type="match status" value="1"/>
</dbReference>
<feature type="compositionally biased region" description="Low complexity" evidence="3">
    <location>
        <begin position="1459"/>
        <end position="1474"/>
    </location>
</feature>
<feature type="region of interest" description="Disordered" evidence="3">
    <location>
        <begin position="902"/>
        <end position="944"/>
    </location>
</feature>
<dbReference type="Proteomes" id="UP000245771">
    <property type="component" value="Unassembled WGS sequence"/>
</dbReference>
<dbReference type="PANTHER" id="PTHR31778">
    <property type="entry name" value="BUD SITE SELECTION PROTEIN RAX2"/>
    <property type="match status" value="1"/>
</dbReference>
<dbReference type="RefSeq" id="XP_025358174.1">
    <property type="nucleotide sequence ID" value="XM_025501628.1"/>
</dbReference>
<feature type="transmembrane region" description="Helical" evidence="4">
    <location>
        <begin position="1334"/>
        <end position="1362"/>
    </location>
</feature>
<dbReference type="OrthoDB" id="2503993at2759"/>
<keyword evidence="1 2" id="KW-0728">SH3 domain</keyword>
<dbReference type="SMART" id="SM00326">
    <property type="entry name" value="SH3"/>
    <property type="match status" value="1"/>
</dbReference>
<dbReference type="GO" id="GO:1902929">
    <property type="term" value="C:plasma membrane of growing cell tip"/>
    <property type="evidence" value="ECO:0007669"/>
    <property type="project" value="TreeGrafter"/>
</dbReference>
<evidence type="ECO:0000313" key="8">
    <source>
        <dbReference type="Proteomes" id="UP000245771"/>
    </source>
</evidence>
<proteinExistence type="predicted"/>
<dbReference type="InterPro" id="IPR036028">
    <property type="entry name" value="SH3-like_dom_sf"/>
</dbReference>
<dbReference type="Gene3D" id="2.120.10.80">
    <property type="entry name" value="Kelch-type beta propeller"/>
    <property type="match status" value="1"/>
</dbReference>
<dbReference type="InParanoid" id="A0A316VJV4"/>
<keyword evidence="8" id="KW-1185">Reference proteome</keyword>
<sequence>MSTSSLSRIPASQQHQQRRSWITLGALLLLCSCFIATVKADDFPSIDFQGLGNVGVAGAFDGIAIWKPDLATNNQSNVYNSNVSSLVFRDNTGALSKINETNQGGRIRAICQRSTAPRTVYVGGLFTQIGGLNASNIAAYDPTAKAWDNLNGGLNGEVLSLYCDDLHSIIYAGGSFVKPANVSNVTDTSRYLGAVATYNYTSKLWAPAPFGGVNGSVTQIDQGVNASTIRFAGAFSTNFSSTVGKNISISGTNSSASPLSIAYAPLPLGQTEFQGGPSSANASFANPAQILCPQGNDGANNSYLFADNTTGRLTMRAFRNLPTRAFRLGNTFVEGRGTKTFGIISIPDNTQLELQYLDTETQKNATCTTDCPLTNDAAIPYQDFLITNNPANGLQNGIKQLTGIQFTATAWYGNGAGLHLMQLLTDGSAAFAYPAYNRGACQSKAVGARGFTSTTNNTGAWYYSNVRLSSTNTLEPVATLSDDFSNLSNNLDAQVSWTLDVQYDGNYTAYMFVPGCQDGDQCNVRTHVQARLINNATTLAKPGNWTRVPQTNPNDTTIQIFSGPVQKSSNGFKPVVQMTIPKDAPKPSGSDRFSVYADRVSLQLFNSNETYQYYQASATGVFEYNVFDNNANNNSLAYAADPILANTTSLKGNATLLQEALVGLYNGTGMLPNSSMTALDYFGVTLDNEGVRKNESDVVYTIQSVASRTFVGGQFASTNVTNTTGFANLVSYEDAGQGKNYTRLTGGGLNGPVYATAQVGGFLFVGGDFSATADNTTAISYVARYDPKANVWASLGTGVDGVVRSIVTMNDQLLVIGGFDSVNGTHQTGGIGVYDTTSKTWVAQPLPVVGAMSAVSSSDAGTYVAGEIESVGSTPADAAVQLQAPQVAGNYPNITTYNFQFTNTNTKPRPVPSGAKAAPNARRRSLGELTMGKRDDEHEEGKRDSSFIAKLASRASNALQSRSSIESDLQLSSLFKRADVMDPPSLDTEGDNEILSTAFWQRNSTNYMSVLGGNFTTSSGVKNLGIYDTQSRVLSSFPPFPEGSNLTVVRAVYVDKDTLYAGGDGGILSFDLRKATWNNLPPLSTKAGTVLSVRAIGHRPGSTTMIVAGTFTNAGGLPCANVCQWDSKMLRWISIGNGVDGNIAALDFAGNKANTLVLAGSINMAGREVALASWVFDNNQNDQWTALGTVGGGPGQAPGPATAVSVDNLNANSIFVAGRSNSGTSPYLTKWDGMVFNALGSNELQSTTGIAQLSFVGLTKPHPENTVLESNRMLVVSGALNMQTYGNVSTALFDGQSWTPFLLSTRTGGGPGVVRAFTRSVEVLNFMNLHRLPVGIVILISIALGLGVVFLLVLLGLIWALLFRRRRNKNAGVVVPVHGSDDTLAAGAAGASNAEGKKRRPSSLLATLNKATENVMGDYQSEQMHDVGGKDIDGPSTSAAAAIGGGAAVGAGAAGLAGVGASSTSHGHSSGEAATSHGHGSGNATSHGHGRERESAAYLASTQGHSDETGNAANSSQYHSDGLTGRSGVSRYYSGEEDNGVPAAAGGTAAAAAIASSSTQPPKQQEELDGIEAHARYTFEATHQSELGVHAGEKIWILDDQDEHWWLARNAEGKTGVLPASYVL</sequence>
<feature type="signal peptide" evidence="5">
    <location>
        <begin position="1"/>
        <end position="40"/>
    </location>
</feature>
<dbReference type="SUPFAM" id="SSF50044">
    <property type="entry name" value="SH3-domain"/>
    <property type="match status" value="1"/>
</dbReference>
<dbReference type="InterPro" id="IPR011043">
    <property type="entry name" value="Gal_Oxase/kelch_b-propeller"/>
</dbReference>
<feature type="compositionally biased region" description="Polar residues" evidence="3">
    <location>
        <begin position="1500"/>
        <end position="1519"/>
    </location>
</feature>
<dbReference type="Gene3D" id="2.30.30.40">
    <property type="entry name" value="SH3 Domains"/>
    <property type="match status" value="1"/>
</dbReference>
<dbReference type="SUPFAM" id="SSF50965">
    <property type="entry name" value="Galactose oxidase, central domain"/>
    <property type="match status" value="2"/>
</dbReference>
<dbReference type="PANTHER" id="PTHR31778:SF2">
    <property type="entry name" value="BUD SITE SELECTION PROTEIN RAX2"/>
    <property type="match status" value="1"/>
</dbReference>
<dbReference type="FunCoup" id="A0A316VJV4">
    <property type="interactions" value="6"/>
</dbReference>
<reference evidence="7 8" key="1">
    <citation type="journal article" date="2018" name="Mol. Biol. Evol.">
        <title>Broad Genomic Sampling Reveals a Smut Pathogenic Ancestry of the Fungal Clade Ustilaginomycotina.</title>
        <authorList>
            <person name="Kijpornyongpan T."/>
            <person name="Mondo S.J."/>
            <person name="Barry K."/>
            <person name="Sandor L."/>
            <person name="Lee J."/>
            <person name="Lipzen A."/>
            <person name="Pangilinan J."/>
            <person name="LaButti K."/>
            <person name="Hainaut M."/>
            <person name="Henrissat B."/>
            <person name="Grigoriev I.V."/>
            <person name="Spatafora J.W."/>
            <person name="Aime M.C."/>
        </authorList>
    </citation>
    <scope>NUCLEOTIDE SEQUENCE [LARGE SCALE GENOMIC DNA]</scope>
    <source>
        <strain evidence="7 8">MCA 3882</strain>
    </source>
</reference>
<dbReference type="STRING" id="1280837.A0A316VJV4"/>
<dbReference type="Pfam" id="PF12768">
    <property type="entry name" value="Rax2"/>
    <property type="match status" value="1"/>
</dbReference>
<dbReference type="InterPro" id="IPR024982">
    <property type="entry name" value="Rax2-like_C"/>
</dbReference>